<comment type="subcellular location">
    <subcellularLocation>
        <location evidence="1">Nucleus</location>
    </subcellularLocation>
</comment>
<dbReference type="GO" id="GO:0005634">
    <property type="term" value="C:nucleus"/>
    <property type="evidence" value="ECO:0007669"/>
    <property type="project" value="UniProtKB-SubCell"/>
</dbReference>
<keyword evidence="4" id="KW-0040">ANK repeat</keyword>
<feature type="compositionally biased region" description="Polar residues" evidence="6">
    <location>
        <begin position="75"/>
        <end position="84"/>
    </location>
</feature>
<evidence type="ECO:0000256" key="2">
    <source>
        <dbReference type="ARBA" id="ARBA00022553"/>
    </source>
</evidence>
<evidence type="ECO:0000256" key="4">
    <source>
        <dbReference type="ARBA" id="ARBA00023043"/>
    </source>
</evidence>
<sequence length="147" mass="17035">KQKQEHEKHEKHETQWKILSTSSSTHSIGFSDIPWPVYGKVKSLEDITPREITAFVFGNRNQTQNRTGTRNQTRALDSSPSRALTEKQTLLTAQLRWHPDRFQRILNKVRVEEKELVQNGVGAVTRCLNDLLDKENQKIRMRSGNQS</sequence>
<dbReference type="Proteomes" id="UP001150266">
    <property type="component" value="Unassembled WGS sequence"/>
</dbReference>
<dbReference type="PANTHER" id="PTHR15263:SF1">
    <property type="entry name" value="NF-KAPPA-B INHIBITOR-LIKE PROTEIN 1"/>
    <property type="match status" value="1"/>
</dbReference>
<feature type="region of interest" description="Disordered" evidence="6">
    <location>
        <begin position="61"/>
        <end position="84"/>
    </location>
</feature>
<accession>A0A9W9DTB3</accession>
<evidence type="ECO:0000256" key="6">
    <source>
        <dbReference type="SAM" id="MobiDB-lite"/>
    </source>
</evidence>
<gene>
    <name evidence="7" type="ORF">J3R30DRAFT_3284324</name>
</gene>
<keyword evidence="5" id="KW-0539">Nucleus</keyword>
<proteinExistence type="predicted"/>
<feature type="compositionally biased region" description="Low complexity" evidence="6">
    <location>
        <begin position="61"/>
        <end position="74"/>
    </location>
</feature>
<evidence type="ECO:0000256" key="3">
    <source>
        <dbReference type="ARBA" id="ARBA00022737"/>
    </source>
</evidence>
<dbReference type="GO" id="GO:0043124">
    <property type="term" value="P:negative regulation of canonical NF-kappaB signal transduction"/>
    <property type="evidence" value="ECO:0007669"/>
    <property type="project" value="InterPro"/>
</dbReference>
<dbReference type="OrthoDB" id="412109at2759"/>
<comment type="caution">
    <text evidence="7">The sequence shown here is derived from an EMBL/GenBank/DDBJ whole genome shotgun (WGS) entry which is preliminary data.</text>
</comment>
<reference evidence="7" key="1">
    <citation type="submission" date="2022-08" db="EMBL/GenBank/DDBJ databases">
        <title>A Global Phylogenomic Analysis of the Shiitake Genus Lentinula.</title>
        <authorList>
            <consortium name="DOE Joint Genome Institute"/>
            <person name="Sierra-Patev S."/>
            <person name="Min B."/>
            <person name="Naranjo-Ortiz M."/>
            <person name="Looney B."/>
            <person name="Konkel Z."/>
            <person name="Slot J.C."/>
            <person name="Sakamoto Y."/>
            <person name="Steenwyk J.L."/>
            <person name="Rokas A."/>
            <person name="Carro J."/>
            <person name="Camarero S."/>
            <person name="Ferreira P."/>
            <person name="Molpeceres G."/>
            <person name="Ruiz-Duenas F.J."/>
            <person name="Serrano A."/>
            <person name="Henrissat B."/>
            <person name="Drula E."/>
            <person name="Hughes K.W."/>
            <person name="Mata J.L."/>
            <person name="Ishikawa N.K."/>
            <person name="Vargas-Isla R."/>
            <person name="Ushijima S."/>
            <person name="Smith C.A."/>
            <person name="Ahrendt S."/>
            <person name="Andreopoulos W."/>
            <person name="He G."/>
            <person name="Labutti K."/>
            <person name="Lipzen A."/>
            <person name="Ng V."/>
            <person name="Riley R."/>
            <person name="Sandor L."/>
            <person name="Barry K."/>
            <person name="Martinez A.T."/>
            <person name="Xiao Y."/>
            <person name="Gibbons J.G."/>
            <person name="Terashima K."/>
            <person name="Grigoriev I.V."/>
            <person name="Hibbett D.S."/>
        </authorList>
    </citation>
    <scope>NUCLEOTIDE SEQUENCE</scope>
    <source>
        <strain evidence="7">JLM2183</strain>
    </source>
</reference>
<dbReference type="EMBL" id="JAOTPV010000004">
    <property type="protein sequence ID" value="KAJ4483335.1"/>
    <property type="molecule type" value="Genomic_DNA"/>
</dbReference>
<dbReference type="PANTHER" id="PTHR15263">
    <property type="entry name" value="I-KAPPA-B-LIKE PROTEIN IKBL"/>
    <property type="match status" value="1"/>
</dbReference>
<keyword evidence="8" id="KW-1185">Reference proteome</keyword>
<evidence type="ECO:0000256" key="5">
    <source>
        <dbReference type="ARBA" id="ARBA00023242"/>
    </source>
</evidence>
<name>A0A9W9DTB3_9AGAR</name>
<evidence type="ECO:0000256" key="1">
    <source>
        <dbReference type="ARBA" id="ARBA00004123"/>
    </source>
</evidence>
<protein>
    <submittedName>
        <fullName evidence="7">Uncharacterized protein</fullName>
    </submittedName>
</protein>
<evidence type="ECO:0000313" key="8">
    <source>
        <dbReference type="Proteomes" id="UP001150266"/>
    </source>
</evidence>
<evidence type="ECO:0000313" key="7">
    <source>
        <dbReference type="EMBL" id="KAJ4483335.1"/>
    </source>
</evidence>
<keyword evidence="2" id="KW-0597">Phosphoprotein</keyword>
<dbReference type="InterPro" id="IPR038753">
    <property type="entry name" value="NFKBIL1"/>
</dbReference>
<keyword evidence="3" id="KW-0677">Repeat</keyword>
<organism evidence="7 8">
    <name type="scientific">Lentinula aciculospora</name>
    <dbReference type="NCBI Taxonomy" id="153920"/>
    <lineage>
        <taxon>Eukaryota</taxon>
        <taxon>Fungi</taxon>
        <taxon>Dikarya</taxon>
        <taxon>Basidiomycota</taxon>
        <taxon>Agaricomycotina</taxon>
        <taxon>Agaricomycetes</taxon>
        <taxon>Agaricomycetidae</taxon>
        <taxon>Agaricales</taxon>
        <taxon>Marasmiineae</taxon>
        <taxon>Omphalotaceae</taxon>
        <taxon>Lentinula</taxon>
    </lineage>
</organism>
<dbReference type="AlphaFoldDB" id="A0A9W9DTB3"/>
<feature type="non-terminal residue" evidence="7">
    <location>
        <position position="1"/>
    </location>
</feature>